<dbReference type="InterPro" id="IPR002491">
    <property type="entry name" value="ABC_transptr_periplasmic_BD"/>
</dbReference>
<dbReference type="PROSITE" id="PS50983">
    <property type="entry name" value="FE_B12_PBP"/>
    <property type="match status" value="1"/>
</dbReference>
<dbReference type="PANTHER" id="PTHR30535">
    <property type="entry name" value="VITAMIN B12-BINDING PROTEIN"/>
    <property type="match status" value="1"/>
</dbReference>
<dbReference type="SUPFAM" id="SSF53807">
    <property type="entry name" value="Helical backbone' metal receptor"/>
    <property type="match status" value="1"/>
</dbReference>
<name>A0A2V2N0V3_9EURY</name>
<dbReference type="Gene3D" id="1.20.58.2180">
    <property type="match status" value="1"/>
</dbReference>
<feature type="domain" description="Fe/B12 periplasmic-binding" evidence="1">
    <location>
        <begin position="49"/>
        <end position="309"/>
    </location>
</feature>
<dbReference type="Proteomes" id="UP000245657">
    <property type="component" value="Unassembled WGS sequence"/>
</dbReference>
<evidence type="ECO:0000259" key="1">
    <source>
        <dbReference type="PROSITE" id="PS50983"/>
    </source>
</evidence>
<sequence length="346" mass="38742">MQKKFLLVFLILAICTVLCTIAYAESGAKEKTVTDMEGRTVSIPVPLQHVITVGSVPVQNSFLFALGEGNTISNDLPESFKKQGRWKYQYVFAPNLQGEPSIQTTNNQPNVEEIVKLNPDVVFTMDKPTVDLLEKSNIPVVYLSWVNDDDVKKLMTLLGEAYNKQDEASKYLKYFDDTVNKVSSVAATIPDSDRKKVLYLAYSSMSVPHKIGDWWIEKGGGISVSNATRETESLKIDAEQINTWNPDIIIVSTPDEIDAIQKDPKLADVTAIKNKAVYIAPMGAHTWANRGIETPLTVMWAAKTMYPDKFKDFDLEKVTHDFYKEFFGVDCTPDQIKDILSGKAKI</sequence>
<reference evidence="2 3" key="1">
    <citation type="submission" date="2018-05" db="EMBL/GenBank/DDBJ databases">
        <title>Draft genome of Methanospirillum lacunae Ki8-1.</title>
        <authorList>
            <person name="Dueholm M.S."/>
            <person name="Nielsen P.H."/>
            <person name="Bakmann L.F."/>
            <person name="Otzen D.E."/>
        </authorList>
    </citation>
    <scope>NUCLEOTIDE SEQUENCE [LARGE SCALE GENOMIC DNA]</scope>
    <source>
        <strain evidence="2 3">Ki8-1</strain>
    </source>
</reference>
<dbReference type="AlphaFoldDB" id="A0A2V2N0V3"/>
<evidence type="ECO:0000313" key="3">
    <source>
        <dbReference type="Proteomes" id="UP000245657"/>
    </source>
</evidence>
<dbReference type="GeneID" id="97547103"/>
<proteinExistence type="predicted"/>
<dbReference type="Pfam" id="PF01497">
    <property type="entry name" value="Peripla_BP_2"/>
    <property type="match status" value="1"/>
</dbReference>
<dbReference type="OrthoDB" id="24039at2157"/>
<accession>A0A2V2N0V3</accession>
<dbReference type="RefSeq" id="WP_109968894.1">
    <property type="nucleotide sequence ID" value="NZ_CP176093.1"/>
</dbReference>
<dbReference type="PANTHER" id="PTHR30535:SF34">
    <property type="entry name" value="MOLYBDATE-BINDING PROTEIN MOLA"/>
    <property type="match status" value="1"/>
</dbReference>
<dbReference type="EMBL" id="QGMY01000008">
    <property type="protein sequence ID" value="PWR71276.1"/>
    <property type="molecule type" value="Genomic_DNA"/>
</dbReference>
<gene>
    <name evidence="2" type="ORF">DK846_10430</name>
</gene>
<dbReference type="Gene3D" id="3.40.50.1980">
    <property type="entry name" value="Nitrogenase molybdenum iron protein domain"/>
    <property type="match status" value="2"/>
</dbReference>
<comment type="caution">
    <text evidence="2">The sequence shown here is derived from an EMBL/GenBank/DDBJ whole genome shotgun (WGS) entry which is preliminary data.</text>
</comment>
<evidence type="ECO:0000313" key="2">
    <source>
        <dbReference type="EMBL" id="PWR71276.1"/>
    </source>
</evidence>
<keyword evidence="3" id="KW-1185">Reference proteome</keyword>
<dbReference type="InterPro" id="IPR050902">
    <property type="entry name" value="ABC_Transporter_SBP"/>
</dbReference>
<protein>
    <submittedName>
        <fullName evidence="2">ABC transporter substrate-binding protein</fullName>
    </submittedName>
</protein>
<organism evidence="2 3">
    <name type="scientific">Methanospirillum lacunae</name>
    <dbReference type="NCBI Taxonomy" id="668570"/>
    <lineage>
        <taxon>Archaea</taxon>
        <taxon>Methanobacteriati</taxon>
        <taxon>Methanobacteriota</taxon>
        <taxon>Stenosarchaea group</taxon>
        <taxon>Methanomicrobia</taxon>
        <taxon>Methanomicrobiales</taxon>
        <taxon>Methanospirillaceae</taxon>
        <taxon>Methanospirillum</taxon>
    </lineage>
</organism>